<organism evidence="2 3">
    <name type="scientific">Syntrophotalea acetylenivorans</name>
    <dbReference type="NCBI Taxonomy" id="1842532"/>
    <lineage>
        <taxon>Bacteria</taxon>
        <taxon>Pseudomonadati</taxon>
        <taxon>Thermodesulfobacteriota</taxon>
        <taxon>Desulfuromonadia</taxon>
        <taxon>Desulfuromonadales</taxon>
        <taxon>Syntrophotaleaceae</taxon>
        <taxon>Syntrophotalea</taxon>
    </lineage>
</organism>
<proteinExistence type="predicted"/>
<dbReference type="OrthoDB" id="5386379at2"/>
<dbReference type="Proteomes" id="UP000182517">
    <property type="component" value="Chromosome"/>
</dbReference>
<keyword evidence="1" id="KW-1133">Transmembrane helix</keyword>
<dbReference type="KEGG" id="pef:A7E78_11445"/>
<reference evidence="2 3" key="1">
    <citation type="journal article" date="2017" name="Genome Announc.">
        <title>Complete Genome Sequences of Two Acetylene-Fermenting Pelobacter acetylenicus Strains.</title>
        <authorList>
            <person name="Sutton J.M."/>
            <person name="Baesman S.M."/>
            <person name="Fierst J.L."/>
            <person name="Poret-Peterson A.T."/>
            <person name="Oremland R.S."/>
            <person name="Dunlap D.S."/>
            <person name="Akob D.M."/>
        </authorList>
    </citation>
    <scope>NUCLEOTIDE SEQUENCE [LARGE SCALE GENOMIC DNA]</scope>
    <source>
        <strain evidence="2 3">SFB93</strain>
    </source>
</reference>
<sequence length="553" mass="61897">MSPSNKAHNHRYSARAWYRDLYRFFYLAGLWLFLLSQGPFCNAMAAAPTALEELASEQTSCFDHIWQMAHDHPWYLDSEGQQVAPEVARDWLIVRFREPGASPRQVKDFYSRYREAFDGLVETPDAAKSAAAYRLRQGLPYGLFDALLQRWRKDPQVHSIQPAWRIEQQLYVPLDKIEIKWKTTTGEQARHRLLEKAEALQGLVTKGPNTDIATIDPCRRLAWQTAALLGEDLYVASAVPLKRPLTPPVTIQFLLDRPGAMSGMPMPFNLEIHFAEGIKIDAATIANLNLNPSGIFHNLYEISYDHPLSAIDLSHSPIRITGTLRIYASGDYQLPALPVYFTDHRTDDASPVTIRTDFVSIRIASMVPEGEDDYRLQIAAPGPLSKVVDTELSVRLKKAVAMSIAGLLLLAAGIIVWLRIPSHPVNKAEQVVRARLQKHHANLVDKLKNAPSSLQLADWAELGNALQTLLAEYAGLSPATSGGSHSSFLSQMTGRLSNNEIRQAEAILKGIEHLLASEHPDAEQRRNLLAQAENLLTDLAKRRPERQPETEVL</sequence>
<gene>
    <name evidence="2" type="ORF">A7E78_11445</name>
</gene>
<dbReference type="RefSeq" id="WP_072284437.1">
    <property type="nucleotide sequence ID" value="NZ_CP015519.1"/>
</dbReference>
<protein>
    <submittedName>
        <fullName evidence="2">Uncharacterized protein</fullName>
    </submittedName>
</protein>
<keyword evidence="1" id="KW-0472">Membrane</keyword>
<keyword evidence="3" id="KW-1185">Reference proteome</keyword>
<evidence type="ECO:0000313" key="3">
    <source>
        <dbReference type="Proteomes" id="UP000182517"/>
    </source>
</evidence>
<name>A0A1L3GRX1_9BACT</name>
<evidence type="ECO:0000313" key="2">
    <source>
        <dbReference type="EMBL" id="APG28408.1"/>
    </source>
</evidence>
<dbReference type="AlphaFoldDB" id="A0A1L3GRX1"/>
<evidence type="ECO:0000256" key="1">
    <source>
        <dbReference type="SAM" id="Phobius"/>
    </source>
</evidence>
<keyword evidence="1" id="KW-0812">Transmembrane</keyword>
<accession>A0A1L3GRX1</accession>
<feature type="transmembrane region" description="Helical" evidence="1">
    <location>
        <begin position="399"/>
        <end position="418"/>
    </location>
</feature>
<dbReference type="STRING" id="1842532.A7E78_11445"/>
<dbReference type="EMBL" id="CP015519">
    <property type="protein sequence ID" value="APG28408.1"/>
    <property type="molecule type" value="Genomic_DNA"/>
</dbReference>